<accession>A0A024H5P9</accession>
<proteinExistence type="predicted"/>
<dbReference type="EMBL" id="CAQI01000051">
    <property type="protein sequence ID" value="CCQ47465.1"/>
    <property type="molecule type" value="Genomic_DNA"/>
</dbReference>
<comment type="caution">
    <text evidence="1">The sequence shown here is derived from an EMBL/GenBank/DDBJ whole genome shotgun (WGS) entry which is preliminary data.</text>
</comment>
<evidence type="ECO:0000313" key="2">
    <source>
        <dbReference type="Proteomes" id="UP000035722"/>
    </source>
</evidence>
<dbReference type="Proteomes" id="UP000035722">
    <property type="component" value="Unassembled WGS sequence"/>
</dbReference>
<dbReference type="AlphaFoldDB" id="A0A024H5P9"/>
<reference evidence="2" key="1">
    <citation type="journal article" date="2014" name="Genome Announc.">
        <title>Genome Sequence of Arthrobacter siccitolerans 4J27, a Xeroprotectant-Producing Desiccation-Tolerant Microorganism.</title>
        <authorList>
            <person name="Manzanera M."/>
            <person name="Santa-Cruz-Calvo L."/>
            <person name="Vilchez J.I."/>
            <person name="Garcia-Fontana C."/>
            <person name="Silva-Castro G.A."/>
            <person name="Calvo C."/>
            <person name="Gonzalez-Lopez J."/>
        </authorList>
    </citation>
    <scope>NUCLEOTIDE SEQUENCE [LARGE SCALE GENOMIC DNA]</scope>
    <source>
        <strain evidence="2">4J27</strain>
    </source>
</reference>
<gene>
    <name evidence="1" type="ORF">ARTSIC4J27_3451</name>
</gene>
<name>A0A024H5P9_9MICC</name>
<protein>
    <submittedName>
        <fullName evidence="1">Uncharacterized protein</fullName>
    </submittedName>
</protein>
<keyword evidence="2" id="KW-1185">Reference proteome</keyword>
<evidence type="ECO:0000313" key="1">
    <source>
        <dbReference type="EMBL" id="CCQ47465.1"/>
    </source>
</evidence>
<organism evidence="1 2">
    <name type="scientific">Pseudarthrobacter siccitolerans</name>
    <dbReference type="NCBI Taxonomy" id="861266"/>
    <lineage>
        <taxon>Bacteria</taxon>
        <taxon>Bacillati</taxon>
        <taxon>Actinomycetota</taxon>
        <taxon>Actinomycetes</taxon>
        <taxon>Micrococcales</taxon>
        <taxon>Micrococcaceae</taxon>
        <taxon>Pseudarthrobacter</taxon>
    </lineage>
</organism>
<sequence length="67" mass="7386">MAQSAAREDALRQAPGRPVLMLRPAPVKVGSTLGHAVAYTVTHVLVEWENDGGHDARWLASWLVRRL</sequence>